<evidence type="ECO:0000256" key="10">
    <source>
        <dbReference type="ARBA" id="ARBA00047905"/>
    </source>
</evidence>
<dbReference type="InterPro" id="IPR043129">
    <property type="entry name" value="ATPase_NBD"/>
</dbReference>
<keyword evidence="6 12" id="KW-0418">Kinase</keyword>
<evidence type="ECO:0000256" key="5">
    <source>
        <dbReference type="ARBA" id="ARBA00022741"/>
    </source>
</evidence>
<comment type="catalytic activity">
    <reaction evidence="11">
        <text>D-glucose + ATP = D-glucose 6-phosphate + ADP + H(+)</text>
        <dbReference type="Rhea" id="RHEA:17825"/>
        <dbReference type="ChEBI" id="CHEBI:4167"/>
        <dbReference type="ChEBI" id="CHEBI:15378"/>
        <dbReference type="ChEBI" id="CHEBI:30616"/>
        <dbReference type="ChEBI" id="CHEBI:61548"/>
        <dbReference type="ChEBI" id="CHEBI:456216"/>
        <dbReference type="EC" id="2.7.1.1"/>
    </reaction>
    <physiologicalReaction direction="left-to-right" evidence="11">
        <dbReference type="Rhea" id="RHEA:17826"/>
    </physiologicalReaction>
</comment>
<dbReference type="GO" id="GO:0001678">
    <property type="term" value="P:intracellular glucose homeostasis"/>
    <property type="evidence" value="ECO:0007669"/>
    <property type="project" value="InterPro"/>
</dbReference>
<reference evidence="15" key="2">
    <citation type="submission" date="2025-09" db="UniProtKB">
        <authorList>
            <consortium name="Ensembl"/>
        </authorList>
    </citation>
    <scope>IDENTIFICATION</scope>
</reference>
<dbReference type="Ensembl" id="ENSSGRT00000110774.1">
    <property type="protein sequence ID" value="ENSSGRP00000104196.1"/>
    <property type="gene ID" value="ENSSGRG00000051650.1"/>
</dbReference>
<dbReference type="GO" id="GO:0006096">
    <property type="term" value="P:glycolytic process"/>
    <property type="evidence" value="ECO:0007669"/>
    <property type="project" value="UniProtKB-UniPathway"/>
</dbReference>
<evidence type="ECO:0000256" key="1">
    <source>
        <dbReference type="ARBA" id="ARBA00004888"/>
    </source>
</evidence>
<evidence type="ECO:0000256" key="3">
    <source>
        <dbReference type="ARBA" id="ARBA00009225"/>
    </source>
</evidence>
<dbReference type="Gene3D" id="3.40.367.20">
    <property type="match status" value="1"/>
</dbReference>
<dbReference type="GO" id="GO:0005524">
    <property type="term" value="F:ATP binding"/>
    <property type="evidence" value="ECO:0007669"/>
    <property type="project" value="UniProtKB-UniRule"/>
</dbReference>
<comment type="similarity">
    <text evidence="3 12">Belongs to the hexokinase family.</text>
</comment>
<keyword evidence="8 12" id="KW-0324">Glycolysis</keyword>
<comment type="catalytic activity">
    <reaction evidence="10">
        <text>D-fructose + ATP = D-fructose 6-phosphate + ADP + H(+)</text>
        <dbReference type="Rhea" id="RHEA:16125"/>
        <dbReference type="ChEBI" id="CHEBI:15378"/>
        <dbReference type="ChEBI" id="CHEBI:30616"/>
        <dbReference type="ChEBI" id="CHEBI:37721"/>
        <dbReference type="ChEBI" id="CHEBI:61527"/>
        <dbReference type="ChEBI" id="CHEBI:456216"/>
        <dbReference type="EC" id="2.7.1.1"/>
    </reaction>
    <physiologicalReaction direction="left-to-right" evidence="10">
        <dbReference type="Rhea" id="RHEA:16126"/>
    </physiologicalReaction>
</comment>
<comment type="pathway">
    <text evidence="2">Carbohydrate metabolism; hexose metabolism.</text>
</comment>
<dbReference type="PROSITE" id="PS51748">
    <property type="entry name" value="HEXOKINASE_2"/>
    <property type="match status" value="1"/>
</dbReference>
<dbReference type="PRINTS" id="PR00475">
    <property type="entry name" value="HEXOKINASE"/>
</dbReference>
<dbReference type="GO" id="GO:0005739">
    <property type="term" value="C:mitochondrion"/>
    <property type="evidence" value="ECO:0007669"/>
    <property type="project" value="TreeGrafter"/>
</dbReference>
<reference evidence="15" key="1">
    <citation type="submission" date="2025-08" db="UniProtKB">
        <authorList>
            <consortium name="Ensembl"/>
        </authorList>
    </citation>
    <scope>IDENTIFICATION</scope>
</reference>
<gene>
    <name evidence="15" type="primary">LOC107601832</name>
</gene>
<dbReference type="UniPathway" id="UPA00109">
    <property type="reaction ID" value="UER00180"/>
</dbReference>
<dbReference type="GO" id="GO:0005536">
    <property type="term" value="F:D-glucose binding"/>
    <property type="evidence" value="ECO:0007669"/>
    <property type="project" value="InterPro"/>
</dbReference>
<keyword evidence="16" id="KW-1185">Reference proteome</keyword>
<dbReference type="InterPro" id="IPR001312">
    <property type="entry name" value="Hexokinase"/>
</dbReference>
<evidence type="ECO:0000256" key="12">
    <source>
        <dbReference type="RuleBase" id="RU362007"/>
    </source>
</evidence>
<evidence type="ECO:0000259" key="14">
    <source>
        <dbReference type="Pfam" id="PF03727"/>
    </source>
</evidence>
<dbReference type="GO" id="GO:0008865">
    <property type="term" value="F:fructokinase activity"/>
    <property type="evidence" value="ECO:0007669"/>
    <property type="project" value="TreeGrafter"/>
</dbReference>
<evidence type="ECO:0000256" key="2">
    <source>
        <dbReference type="ARBA" id="ARBA00005028"/>
    </source>
</evidence>
<evidence type="ECO:0000256" key="6">
    <source>
        <dbReference type="ARBA" id="ARBA00022777"/>
    </source>
</evidence>
<dbReference type="GO" id="GO:0004340">
    <property type="term" value="F:glucokinase activity"/>
    <property type="evidence" value="ECO:0007669"/>
    <property type="project" value="TreeGrafter"/>
</dbReference>
<dbReference type="OMA" id="CYLEKIS"/>
<evidence type="ECO:0000313" key="15">
    <source>
        <dbReference type="Ensembl" id="ENSSGRP00000104196.1"/>
    </source>
</evidence>
<dbReference type="Gene3D" id="3.30.420.40">
    <property type="match status" value="1"/>
</dbReference>
<feature type="domain" description="Hexokinase N-terminal" evidence="13">
    <location>
        <begin position="9"/>
        <end position="201"/>
    </location>
</feature>
<evidence type="ECO:0000256" key="8">
    <source>
        <dbReference type="ARBA" id="ARBA00023152"/>
    </source>
</evidence>
<dbReference type="PANTHER" id="PTHR19443">
    <property type="entry name" value="HEXOKINASE"/>
    <property type="match status" value="1"/>
</dbReference>
<protein>
    <recommendedName>
        <fullName evidence="12">Phosphotransferase</fullName>
        <ecNumber evidence="12">2.7.1.-</ecNumber>
    </recommendedName>
</protein>
<dbReference type="GO" id="GO:0006006">
    <property type="term" value="P:glucose metabolic process"/>
    <property type="evidence" value="ECO:0007669"/>
    <property type="project" value="TreeGrafter"/>
</dbReference>
<sequence length="274" mass="30229">MFGIRKCEGNKLADISARFRREMEKGLSNESNATAAVKMLPTHVYSTPDGSEKGEFLALDLGGSKFKVLQVKVSEDGKGKVQMESETFPIPEEILNGRGTELFEHVAESLKSFLQQHHINHTRKPLGFTFSFPCVQSKIDEGVLLSWSKNFKARGVQGNNVVQLLRKAIQKVGLELVIQDVDVDVLAMVNDTVGAMMTCGYDDQNCEVGVIIGTGTNACYMEEMRHIDLVEGDEGRMCINTEWGAFGDDGVLDDFITSFDREIDAASINPGKQL</sequence>
<dbReference type="Proteomes" id="UP000472262">
    <property type="component" value="Unassembled WGS sequence"/>
</dbReference>
<evidence type="ECO:0000256" key="11">
    <source>
        <dbReference type="ARBA" id="ARBA00048160"/>
    </source>
</evidence>
<evidence type="ECO:0000313" key="16">
    <source>
        <dbReference type="Proteomes" id="UP000472262"/>
    </source>
</evidence>
<organism evidence="15 16">
    <name type="scientific">Sinocyclocheilus grahami</name>
    <name type="common">Dianchi golden-line fish</name>
    <name type="synonym">Barbus grahami</name>
    <dbReference type="NCBI Taxonomy" id="75366"/>
    <lineage>
        <taxon>Eukaryota</taxon>
        <taxon>Metazoa</taxon>
        <taxon>Chordata</taxon>
        <taxon>Craniata</taxon>
        <taxon>Vertebrata</taxon>
        <taxon>Euteleostomi</taxon>
        <taxon>Actinopterygii</taxon>
        <taxon>Neopterygii</taxon>
        <taxon>Teleostei</taxon>
        <taxon>Ostariophysi</taxon>
        <taxon>Cypriniformes</taxon>
        <taxon>Cyprinidae</taxon>
        <taxon>Cyprininae</taxon>
        <taxon>Sinocyclocheilus</taxon>
    </lineage>
</organism>
<dbReference type="InterPro" id="IPR022672">
    <property type="entry name" value="Hexokinase_N"/>
</dbReference>
<dbReference type="PANTHER" id="PTHR19443:SF4">
    <property type="entry name" value="HEXOKINASE-2"/>
    <property type="match status" value="1"/>
</dbReference>
<dbReference type="Pfam" id="PF03727">
    <property type="entry name" value="Hexokinase_2"/>
    <property type="match status" value="1"/>
</dbReference>
<keyword evidence="5 12" id="KW-0547">Nucleotide-binding</keyword>
<dbReference type="GO" id="GO:0005829">
    <property type="term" value="C:cytosol"/>
    <property type="evidence" value="ECO:0007669"/>
    <property type="project" value="TreeGrafter"/>
</dbReference>
<accession>A0A672SQV5</accession>
<evidence type="ECO:0000259" key="13">
    <source>
        <dbReference type="Pfam" id="PF00349"/>
    </source>
</evidence>
<comment type="pathway">
    <text evidence="1">Carbohydrate degradation; glycolysis; D-glyceraldehyde 3-phosphate and glycerone phosphate from D-glucose: step 1/4.</text>
</comment>
<dbReference type="UniPathway" id="UPA00242"/>
<proteinExistence type="inferred from homology"/>
<evidence type="ECO:0000256" key="9">
    <source>
        <dbReference type="ARBA" id="ARBA00044613"/>
    </source>
</evidence>
<dbReference type="AlphaFoldDB" id="A0A672SQV5"/>
<comment type="catalytic activity">
    <reaction evidence="9">
        <text>a D-hexose + ATP = a D-hexose 6-phosphate + ADP + H(+)</text>
        <dbReference type="Rhea" id="RHEA:22740"/>
        <dbReference type="ChEBI" id="CHEBI:4194"/>
        <dbReference type="ChEBI" id="CHEBI:15378"/>
        <dbReference type="ChEBI" id="CHEBI:30616"/>
        <dbReference type="ChEBI" id="CHEBI:229467"/>
        <dbReference type="ChEBI" id="CHEBI:456216"/>
        <dbReference type="EC" id="2.7.1.1"/>
    </reaction>
    <physiologicalReaction direction="left-to-right" evidence="9">
        <dbReference type="Rhea" id="RHEA:22741"/>
    </physiologicalReaction>
</comment>
<name>A0A672SQV5_SINGR</name>
<feature type="domain" description="Hexokinase C-terminal" evidence="14">
    <location>
        <begin position="208"/>
        <end position="274"/>
    </location>
</feature>
<dbReference type="SUPFAM" id="SSF53067">
    <property type="entry name" value="Actin-like ATPase domain"/>
    <property type="match status" value="2"/>
</dbReference>
<keyword evidence="7 12" id="KW-0067">ATP-binding</keyword>
<evidence type="ECO:0000256" key="7">
    <source>
        <dbReference type="ARBA" id="ARBA00022840"/>
    </source>
</evidence>
<dbReference type="EC" id="2.7.1.-" evidence="12"/>
<dbReference type="InterPro" id="IPR022673">
    <property type="entry name" value="Hexokinase_C"/>
</dbReference>
<dbReference type="Pfam" id="PF00349">
    <property type="entry name" value="Hexokinase_1"/>
    <property type="match status" value="1"/>
</dbReference>
<keyword evidence="4 12" id="KW-0808">Transferase</keyword>
<dbReference type="FunFam" id="3.30.420.40:FF:000805">
    <property type="entry name" value="Hexokinase-2"/>
    <property type="match status" value="1"/>
</dbReference>
<evidence type="ECO:0000256" key="4">
    <source>
        <dbReference type="ARBA" id="ARBA00022679"/>
    </source>
</evidence>
<dbReference type="InParanoid" id="A0A672SQV5"/>